<dbReference type="Pfam" id="PF01507">
    <property type="entry name" value="PAPS_reduct"/>
    <property type="match status" value="1"/>
</dbReference>
<sequence length="499" mass="56639">MPGLAPTRRSWRGDRNFWTALKELLEEIRALYTEDQVPWVVGYSGGKDSTLVLLLVWRAIAGLPPEQRHKRIYVISTDTLVENPVVSSWVGGHLEAMRAAAAEQSLPLEVHRLTPELKDSFWVCLIGRGYAAPRPKFRWCTERLKIKPSGKFIRDVVSHHGQAILLLGTRKAESAARARTMARHEKDRVRDRLSPNAGLPNSLVYTPIEHLTNDDVWEVLMMLDKLPWGRSAKELLALYQGASPDAECPLVVDTSTPSCGDSRFGCWTCTLVSADKSMTAMIVNDDANDWMHPLLRLRDALDVDDDRHLREFQRANGSLTVHRGRLVHGLYTQQARAEWLRQLLTAQQQVRRRAPEGLRGIELVSMAELEEIRRIWVFDKHEVEDLLPGIWQEVTGEPWPGPTAQDLMTLPADSLDILAEVCGEDRRMYEGLRTMLGIERSFRARGVRRGLLDELEKAVRRFSFATEEEALEFALKHGDKEERGDEQLSLLFEDGFGSG</sequence>
<name>A0A6N7L4F2_9ACTN</name>
<keyword evidence="2" id="KW-0808">Transferase</keyword>
<dbReference type="Proteomes" id="UP000450000">
    <property type="component" value="Unassembled WGS sequence"/>
</dbReference>
<gene>
    <name evidence="2" type="primary">dndC</name>
    <name evidence="2" type="ORF">F7Q99_36265</name>
</gene>
<reference evidence="2 3" key="1">
    <citation type="submission" date="2019-09" db="EMBL/GenBank/DDBJ databases">
        <title>Genome Sequences of Streptomyces kaniharaensis ATCC 21070.</title>
        <authorList>
            <person name="Zhu W."/>
            <person name="De Crecy-Lagard V."/>
            <person name="Richards N.G."/>
        </authorList>
    </citation>
    <scope>NUCLEOTIDE SEQUENCE [LARGE SCALE GENOMIC DNA]</scope>
    <source>
        <strain evidence="2 3">SF-557</strain>
    </source>
</reference>
<organism evidence="2 3">
    <name type="scientific">Streptomyces kaniharaensis</name>
    <dbReference type="NCBI Taxonomy" id="212423"/>
    <lineage>
        <taxon>Bacteria</taxon>
        <taxon>Bacillati</taxon>
        <taxon>Actinomycetota</taxon>
        <taxon>Actinomycetes</taxon>
        <taxon>Kitasatosporales</taxon>
        <taxon>Streptomycetaceae</taxon>
        <taxon>Streptomyces</taxon>
    </lineage>
</organism>
<dbReference type="InterPro" id="IPR017598">
    <property type="entry name" value="SulphurTrfase_DndC"/>
</dbReference>
<keyword evidence="3" id="KW-1185">Reference proteome</keyword>
<evidence type="ECO:0000313" key="3">
    <source>
        <dbReference type="Proteomes" id="UP000450000"/>
    </source>
</evidence>
<dbReference type="InterPro" id="IPR014729">
    <property type="entry name" value="Rossmann-like_a/b/a_fold"/>
</dbReference>
<dbReference type="Gene3D" id="3.40.50.620">
    <property type="entry name" value="HUPs"/>
    <property type="match status" value="1"/>
</dbReference>
<accession>A0A6N7L4F2</accession>
<dbReference type="NCBIfam" id="TIGR03183">
    <property type="entry name" value="DNA_S_dndC"/>
    <property type="match status" value="1"/>
</dbReference>
<proteinExistence type="predicted"/>
<dbReference type="NCBIfam" id="NF005316">
    <property type="entry name" value="PRK06850.1"/>
    <property type="match status" value="1"/>
</dbReference>
<dbReference type="PANTHER" id="PTHR43196">
    <property type="entry name" value="SULFATE ADENYLYLTRANSFERASE SUBUNIT 2"/>
    <property type="match status" value="1"/>
</dbReference>
<comment type="caution">
    <text evidence="2">The sequence shown here is derived from an EMBL/GenBank/DDBJ whole genome shotgun (WGS) entry which is preliminary data.</text>
</comment>
<dbReference type="SUPFAM" id="SSF52402">
    <property type="entry name" value="Adenine nucleotide alpha hydrolases-like"/>
    <property type="match status" value="1"/>
</dbReference>
<evidence type="ECO:0000259" key="1">
    <source>
        <dbReference type="Pfam" id="PF01507"/>
    </source>
</evidence>
<dbReference type="InterPro" id="IPR050128">
    <property type="entry name" value="Sulfate_adenylyltrnsfr_sub2"/>
</dbReference>
<dbReference type="PANTHER" id="PTHR43196:SF2">
    <property type="entry name" value="PHOSPHOADENOSINE PHOSPHOSULFATE REDUCTASE"/>
    <property type="match status" value="1"/>
</dbReference>
<dbReference type="EMBL" id="WBOF01000005">
    <property type="protein sequence ID" value="MQS17498.1"/>
    <property type="molecule type" value="Genomic_DNA"/>
</dbReference>
<dbReference type="AlphaFoldDB" id="A0A6N7L4F2"/>
<protein>
    <submittedName>
        <fullName evidence="2">DNA phosphorothioation system sulfurtransferase DndC</fullName>
    </submittedName>
</protein>
<dbReference type="GO" id="GO:0016740">
    <property type="term" value="F:transferase activity"/>
    <property type="evidence" value="ECO:0007669"/>
    <property type="project" value="UniProtKB-KW"/>
</dbReference>
<evidence type="ECO:0000313" key="2">
    <source>
        <dbReference type="EMBL" id="MQS17498.1"/>
    </source>
</evidence>
<dbReference type="InterPro" id="IPR002500">
    <property type="entry name" value="PAPS_reduct_dom"/>
</dbReference>
<feature type="domain" description="Phosphoadenosine phosphosulphate reductase" evidence="1">
    <location>
        <begin position="40"/>
        <end position="222"/>
    </location>
</feature>